<dbReference type="InterPro" id="IPR013830">
    <property type="entry name" value="SGNH_hydro"/>
</dbReference>
<protein>
    <submittedName>
        <fullName evidence="2">Lysophospholipase L1-like esterase</fullName>
    </submittedName>
</protein>
<proteinExistence type="predicted"/>
<comment type="caution">
    <text evidence="2">The sequence shown here is derived from an EMBL/GenBank/DDBJ whole genome shotgun (WGS) entry which is preliminary data.</text>
</comment>
<name>A0A7W9SSM2_ARMRO</name>
<dbReference type="GO" id="GO:0004622">
    <property type="term" value="F:phosphatidylcholine lysophospholipase activity"/>
    <property type="evidence" value="ECO:0007669"/>
    <property type="project" value="TreeGrafter"/>
</dbReference>
<accession>A0A7W9SSM2</accession>
<dbReference type="InterPro" id="IPR036514">
    <property type="entry name" value="SGNH_hydro_sf"/>
</dbReference>
<dbReference type="AlphaFoldDB" id="A0A7W9SSM2"/>
<dbReference type="PANTHER" id="PTHR30383">
    <property type="entry name" value="THIOESTERASE 1/PROTEASE 1/LYSOPHOSPHOLIPASE L1"/>
    <property type="match status" value="1"/>
</dbReference>
<dbReference type="SUPFAM" id="SSF52266">
    <property type="entry name" value="SGNH hydrolase"/>
    <property type="match status" value="1"/>
</dbReference>
<dbReference type="Gene3D" id="3.40.50.1110">
    <property type="entry name" value="SGNH hydrolase"/>
    <property type="match status" value="1"/>
</dbReference>
<reference evidence="2 3" key="1">
    <citation type="submission" date="2020-08" db="EMBL/GenBank/DDBJ databases">
        <title>Genomic Encyclopedia of Type Strains, Phase IV (KMG-IV): sequencing the most valuable type-strain genomes for metagenomic binning, comparative biology and taxonomic classification.</title>
        <authorList>
            <person name="Goeker M."/>
        </authorList>
    </citation>
    <scope>NUCLEOTIDE SEQUENCE [LARGE SCALE GENOMIC DNA]</scope>
    <source>
        <strain evidence="2 3">DSM 23562</strain>
    </source>
</reference>
<dbReference type="Proteomes" id="UP000520814">
    <property type="component" value="Unassembled WGS sequence"/>
</dbReference>
<keyword evidence="3" id="KW-1185">Reference proteome</keyword>
<sequence>MTRIMPIGDSITEGGSTFVTYRVPLAEKLAKAGYQAEFVGSRQSFGLRHEGYGGKNAEFLAATVPANFQKFPAEVVLIHAGHNHFVEEKPVAGILAATESLITALRTIDPKVVVLLAQVIPAGKLPKYAYIPELNVGLAALAKRLKVIGVDQATGFDWHTDTIADHVHPNAQGAEKLALRWFDALQRVVERR</sequence>
<organism evidence="2 3">
    <name type="scientific">Armatimonas rosea</name>
    <dbReference type="NCBI Taxonomy" id="685828"/>
    <lineage>
        <taxon>Bacteria</taxon>
        <taxon>Bacillati</taxon>
        <taxon>Armatimonadota</taxon>
        <taxon>Armatimonadia</taxon>
        <taxon>Armatimonadales</taxon>
        <taxon>Armatimonadaceae</taxon>
        <taxon>Armatimonas</taxon>
    </lineage>
</organism>
<dbReference type="RefSeq" id="WP_184198579.1">
    <property type="nucleotide sequence ID" value="NZ_JACHGW010000003.1"/>
</dbReference>
<evidence type="ECO:0000259" key="1">
    <source>
        <dbReference type="Pfam" id="PF13472"/>
    </source>
</evidence>
<dbReference type="InterPro" id="IPR051532">
    <property type="entry name" value="Ester_Hydrolysis_Enzymes"/>
</dbReference>
<gene>
    <name evidence="2" type="ORF">HNQ39_003313</name>
</gene>
<feature type="domain" description="SGNH hydrolase-type esterase" evidence="1">
    <location>
        <begin position="7"/>
        <end position="175"/>
    </location>
</feature>
<dbReference type="PANTHER" id="PTHR30383:SF2">
    <property type="entry name" value="CELLULOSE-BINDING PROTEIN"/>
    <property type="match status" value="1"/>
</dbReference>
<dbReference type="Pfam" id="PF13472">
    <property type="entry name" value="Lipase_GDSL_2"/>
    <property type="match status" value="1"/>
</dbReference>
<dbReference type="EMBL" id="JACHGW010000003">
    <property type="protein sequence ID" value="MBB6051503.1"/>
    <property type="molecule type" value="Genomic_DNA"/>
</dbReference>
<evidence type="ECO:0000313" key="3">
    <source>
        <dbReference type="Proteomes" id="UP000520814"/>
    </source>
</evidence>
<evidence type="ECO:0000313" key="2">
    <source>
        <dbReference type="EMBL" id="MBB6051503.1"/>
    </source>
</evidence>